<gene>
    <name evidence="3 4" type="primary">LOC110345861</name>
</gene>
<evidence type="ECO:0000313" key="3">
    <source>
        <dbReference type="RefSeq" id="XP_021100372.1"/>
    </source>
</evidence>
<feature type="region of interest" description="Disordered" evidence="1">
    <location>
        <begin position="100"/>
        <end position="127"/>
    </location>
</feature>
<accession>A0AAX6RVQ2</accession>
<dbReference type="AlphaFoldDB" id="A0AAX6RVQ2"/>
<keyword evidence="2" id="KW-1185">Reference proteome</keyword>
<evidence type="ECO:0000313" key="2">
    <source>
        <dbReference type="Proteomes" id="UP000694906"/>
    </source>
</evidence>
<evidence type="ECO:0000313" key="4">
    <source>
        <dbReference type="RefSeq" id="XP_021100373.1"/>
    </source>
</evidence>
<dbReference type="RefSeq" id="XP_021100373.1">
    <property type="nucleotide sequence ID" value="XM_021244714.1"/>
</dbReference>
<organism evidence="2 4">
    <name type="scientific">Heterocephalus glaber</name>
    <name type="common">Naked mole rat</name>
    <dbReference type="NCBI Taxonomy" id="10181"/>
    <lineage>
        <taxon>Eukaryota</taxon>
        <taxon>Metazoa</taxon>
        <taxon>Chordata</taxon>
        <taxon>Craniata</taxon>
        <taxon>Vertebrata</taxon>
        <taxon>Euteleostomi</taxon>
        <taxon>Mammalia</taxon>
        <taxon>Eutheria</taxon>
        <taxon>Euarchontoglires</taxon>
        <taxon>Glires</taxon>
        <taxon>Rodentia</taxon>
        <taxon>Hystricomorpha</taxon>
        <taxon>Bathyergidae</taxon>
        <taxon>Heterocephalus</taxon>
    </lineage>
</organism>
<evidence type="ECO:0000256" key="1">
    <source>
        <dbReference type="SAM" id="MobiDB-lite"/>
    </source>
</evidence>
<dbReference type="Gene3D" id="1.10.8.10">
    <property type="entry name" value="DNA helicase RuvA subunit, C-terminal domain"/>
    <property type="match status" value="1"/>
</dbReference>
<proteinExistence type="predicted"/>
<sequence>MHKISPGTSWTPTPGCGQQCRRCCSTSGSKVSHPPSPPELLPMAPKMAIINVMDGVGFNPLKVIDSVRRKACNNEMATFLLLKSLALQGPCLSISGNPVCAPEDEDPDEEKVASTSTAPAPSSHIPWRSATAPVTFMGLLFPGAKATGRQGGRDSQPPIPIPRTPTPGMSCQPILATPRVYCQPGPGASCSGSSPTSTPSSRGRRCWKALKRSIRGCLTALCCCCLHRQGATKTGWPQLQILEK</sequence>
<feature type="compositionally biased region" description="Low complexity" evidence="1">
    <location>
        <begin position="113"/>
        <end position="123"/>
    </location>
</feature>
<dbReference type="Proteomes" id="UP000694906">
    <property type="component" value="Unplaced"/>
</dbReference>
<reference evidence="3 4" key="1">
    <citation type="submission" date="2025-04" db="UniProtKB">
        <authorList>
            <consortium name="RefSeq"/>
        </authorList>
    </citation>
    <scope>IDENTIFICATION</scope>
</reference>
<dbReference type="RefSeq" id="XP_021100372.1">
    <property type="nucleotide sequence ID" value="XM_021244713.1"/>
</dbReference>
<feature type="region of interest" description="Disordered" evidence="1">
    <location>
        <begin position="145"/>
        <end position="169"/>
    </location>
</feature>
<dbReference type="GeneID" id="110345861"/>
<protein>
    <submittedName>
        <fullName evidence="3 4">Uncharacterized protein LOC110345861</fullName>
    </submittedName>
</protein>
<name>A0AAX6RVQ2_HETGA</name>